<feature type="compositionally biased region" description="Polar residues" evidence="1">
    <location>
        <begin position="425"/>
        <end position="441"/>
    </location>
</feature>
<feature type="compositionally biased region" description="Basic and acidic residues" evidence="1">
    <location>
        <begin position="72"/>
        <end position="82"/>
    </location>
</feature>
<feature type="compositionally biased region" description="Basic and acidic residues" evidence="1">
    <location>
        <begin position="103"/>
        <end position="125"/>
    </location>
</feature>
<accession>A0A1Q3G1L8</accession>
<protein>
    <submittedName>
        <fullName evidence="3">Putative mrna binding protein</fullName>
    </submittedName>
</protein>
<feature type="compositionally biased region" description="Basic and acidic residues" evidence="1">
    <location>
        <begin position="232"/>
        <end position="253"/>
    </location>
</feature>
<evidence type="ECO:0000256" key="1">
    <source>
        <dbReference type="SAM" id="MobiDB-lite"/>
    </source>
</evidence>
<feature type="domain" description="Hyaluronan/mRNA-binding protein" evidence="2">
    <location>
        <begin position="187"/>
        <end position="299"/>
    </location>
</feature>
<feature type="compositionally biased region" description="Low complexity" evidence="1">
    <location>
        <begin position="31"/>
        <end position="47"/>
    </location>
</feature>
<feature type="compositionally biased region" description="Gly residues" evidence="1">
    <location>
        <begin position="373"/>
        <end position="391"/>
    </location>
</feature>
<feature type="region of interest" description="Disordered" evidence="1">
    <location>
        <begin position="18"/>
        <end position="269"/>
    </location>
</feature>
<dbReference type="GO" id="GO:0003723">
    <property type="term" value="F:RNA binding"/>
    <property type="evidence" value="ECO:0007669"/>
    <property type="project" value="InterPro"/>
</dbReference>
<feature type="compositionally biased region" description="Basic and acidic residues" evidence="1">
    <location>
        <begin position="335"/>
        <end position="348"/>
    </location>
</feature>
<feature type="compositionally biased region" description="Basic and acidic residues" evidence="1">
    <location>
        <begin position="393"/>
        <end position="403"/>
    </location>
</feature>
<feature type="compositionally biased region" description="Basic and acidic residues" evidence="1">
    <location>
        <begin position="181"/>
        <end position="193"/>
    </location>
</feature>
<dbReference type="Pfam" id="PF04774">
    <property type="entry name" value="HABP4_PAI-RBP1"/>
    <property type="match status" value="1"/>
</dbReference>
<feature type="compositionally biased region" description="Basic and acidic residues" evidence="1">
    <location>
        <begin position="149"/>
        <end position="169"/>
    </location>
</feature>
<dbReference type="AlphaFoldDB" id="A0A1Q3G1L8"/>
<dbReference type="GO" id="GO:0005634">
    <property type="term" value="C:nucleus"/>
    <property type="evidence" value="ECO:0007669"/>
    <property type="project" value="TreeGrafter"/>
</dbReference>
<dbReference type="SMART" id="SM01233">
    <property type="entry name" value="HABP4_PAI-RBP1"/>
    <property type="match status" value="1"/>
</dbReference>
<sequence length="457" mass="49649">MENTSYGINVANRYDLFSIDDEGDDPFQMIASSKQKAQKKQPAQTTADPSAKGAKNSEKENKAQSKATINNENRHPDKHADSKAASAASTNTNLHNQQQQQQRGEKHGIKETQKDNIRTTREDGNKNGYAGGKNATERRPINKSNFTGENREEKNNRKNREVNSEENAQRRSQAGGGGGNKRFESRGKREFDRQSGSNKTGVKAVEKRDGTGSHNWGSAKADAKEYNNFQEDYSHQETEDDKGHASDQGKDEANNAADQSDAKLPIEEELKEMTLDEWKAQTASKLAKPQYNIRKAGEGEDATQWDKMVALDKKKSETEGTEEENETQKIGKQKQVLEIEFHFNDGRRGGLMGRSRGRGGKGGARNTGKREGGGAAGGAGGGGGGGGGVGGVAEKKDTVEPREGGGAGGEAGEKRDRRNRPPPANESTFGSYKFAKQSSRFKNAAPKVDDENFPSLG</sequence>
<proteinExistence type="predicted"/>
<dbReference type="InterPro" id="IPR039764">
    <property type="entry name" value="HABP4/SERBP1-like"/>
</dbReference>
<dbReference type="InterPro" id="IPR006861">
    <property type="entry name" value="HABP4_PAIRBP1-bd"/>
</dbReference>
<evidence type="ECO:0000313" key="3">
    <source>
        <dbReference type="EMBL" id="JAV33693.1"/>
    </source>
</evidence>
<dbReference type="EMBL" id="GFDL01001352">
    <property type="protein sequence ID" value="JAV33693.1"/>
    <property type="molecule type" value="Transcribed_RNA"/>
</dbReference>
<feature type="compositionally biased region" description="Basic and acidic residues" evidence="1">
    <location>
        <begin position="260"/>
        <end position="269"/>
    </location>
</feature>
<dbReference type="GO" id="GO:0005737">
    <property type="term" value="C:cytoplasm"/>
    <property type="evidence" value="ECO:0007669"/>
    <property type="project" value="TreeGrafter"/>
</dbReference>
<name>A0A1Q3G1L8_CULTA</name>
<dbReference type="PANTHER" id="PTHR12299">
    <property type="entry name" value="HYALURONIC ACID-BINDING PROTEIN 4"/>
    <property type="match status" value="1"/>
</dbReference>
<dbReference type="PANTHER" id="PTHR12299:SF17">
    <property type="entry name" value="AT19571P-RELATED"/>
    <property type="match status" value="1"/>
</dbReference>
<evidence type="ECO:0000259" key="2">
    <source>
        <dbReference type="SMART" id="SM01233"/>
    </source>
</evidence>
<reference evidence="3" key="1">
    <citation type="submission" date="2017-01" db="EMBL/GenBank/DDBJ databases">
        <title>A deep insight into the sialotranscriptome of adult male and female Cluex tarsalis mosquitoes.</title>
        <authorList>
            <person name="Ribeiro J.M."/>
            <person name="Moreira F."/>
            <person name="Bernard K.A."/>
            <person name="Calvo E."/>
        </authorList>
    </citation>
    <scope>NUCLEOTIDE SEQUENCE</scope>
    <source>
        <strain evidence="3">Kern County</strain>
        <tissue evidence="3">Salivary glands</tissue>
    </source>
</reference>
<organism evidence="3">
    <name type="scientific">Culex tarsalis</name>
    <name type="common">Encephalitis mosquito</name>
    <dbReference type="NCBI Taxonomy" id="7177"/>
    <lineage>
        <taxon>Eukaryota</taxon>
        <taxon>Metazoa</taxon>
        <taxon>Ecdysozoa</taxon>
        <taxon>Arthropoda</taxon>
        <taxon>Hexapoda</taxon>
        <taxon>Insecta</taxon>
        <taxon>Pterygota</taxon>
        <taxon>Neoptera</taxon>
        <taxon>Endopterygota</taxon>
        <taxon>Diptera</taxon>
        <taxon>Nematocera</taxon>
        <taxon>Culicoidea</taxon>
        <taxon>Culicidae</taxon>
        <taxon>Culicinae</taxon>
        <taxon>Culicini</taxon>
        <taxon>Culex</taxon>
        <taxon>Culex</taxon>
    </lineage>
</organism>
<feature type="region of interest" description="Disordered" evidence="1">
    <location>
        <begin position="312"/>
        <end position="457"/>
    </location>
</feature>